<dbReference type="SMART" id="SM00530">
    <property type="entry name" value="HTH_XRE"/>
    <property type="match status" value="1"/>
</dbReference>
<dbReference type="InterPro" id="IPR043917">
    <property type="entry name" value="DUF5753"/>
</dbReference>
<dbReference type="CDD" id="cd00093">
    <property type="entry name" value="HTH_XRE"/>
    <property type="match status" value="1"/>
</dbReference>
<feature type="region of interest" description="Disordered" evidence="1">
    <location>
        <begin position="1"/>
        <end position="35"/>
    </location>
</feature>
<keyword evidence="4" id="KW-1185">Reference proteome</keyword>
<name>A0ABN1PC17_9ACTN</name>
<evidence type="ECO:0000313" key="3">
    <source>
        <dbReference type="EMBL" id="GAA0925907.1"/>
    </source>
</evidence>
<sequence length="304" mass="33870">MDARAPYRAVTASDGHEAEGARRMESGADSGAGAAAEADPSGGFLRCFGRQVKLFRELAGLTQAQLGKLVGYGEAQIAAVEQGRRIPKPELIDAIDQQTGARGVLKAMKKEVAKARYPTFFRQYAELEAEAVELHAYDNHVVKGLLQTEEYARAVFSMWRPLLDPEVIEQRVAARMERQKLFSRRPAPLLSFVIEEQALRRPVGGRQVLRGQLEQLLLYGHERNVEMQVMPTERDEHAGLGGAFTLIHTKDQRRIGYMEVQEASILYTEPKKVSPLEATYGVLRAQALTPRESLAFIQKLLGEL</sequence>
<dbReference type="InterPro" id="IPR001387">
    <property type="entry name" value="Cro/C1-type_HTH"/>
</dbReference>
<dbReference type="Proteomes" id="UP001501005">
    <property type="component" value="Unassembled WGS sequence"/>
</dbReference>
<accession>A0ABN1PC17</accession>
<evidence type="ECO:0000259" key="2">
    <source>
        <dbReference type="PROSITE" id="PS50943"/>
    </source>
</evidence>
<organism evidence="3 4">
    <name type="scientific">Streptomyces thermoalcalitolerans</name>
    <dbReference type="NCBI Taxonomy" id="65605"/>
    <lineage>
        <taxon>Bacteria</taxon>
        <taxon>Bacillati</taxon>
        <taxon>Actinomycetota</taxon>
        <taxon>Actinomycetes</taxon>
        <taxon>Kitasatosporales</taxon>
        <taxon>Streptomycetaceae</taxon>
        <taxon>Streptomyces</taxon>
    </lineage>
</organism>
<comment type="caution">
    <text evidence="3">The sequence shown here is derived from an EMBL/GenBank/DDBJ whole genome shotgun (WGS) entry which is preliminary data.</text>
</comment>
<dbReference type="PROSITE" id="PS50943">
    <property type="entry name" value="HTH_CROC1"/>
    <property type="match status" value="1"/>
</dbReference>
<dbReference type="EMBL" id="BAAAHG010000049">
    <property type="protein sequence ID" value="GAA0925907.1"/>
    <property type="molecule type" value="Genomic_DNA"/>
</dbReference>
<proteinExistence type="predicted"/>
<dbReference type="SUPFAM" id="SSF47413">
    <property type="entry name" value="lambda repressor-like DNA-binding domains"/>
    <property type="match status" value="1"/>
</dbReference>
<reference evidence="3 4" key="1">
    <citation type="journal article" date="2019" name="Int. J. Syst. Evol. Microbiol.">
        <title>The Global Catalogue of Microorganisms (GCM) 10K type strain sequencing project: providing services to taxonomists for standard genome sequencing and annotation.</title>
        <authorList>
            <consortium name="The Broad Institute Genomics Platform"/>
            <consortium name="The Broad Institute Genome Sequencing Center for Infectious Disease"/>
            <person name="Wu L."/>
            <person name="Ma J."/>
        </authorList>
    </citation>
    <scope>NUCLEOTIDE SEQUENCE [LARGE SCALE GENOMIC DNA]</scope>
    <source>
        <strain evidence="3 4">JCM 10673</strain>
    </source>
</reference>
<dbReference type="InterPro" id="IPR010982">
    <property type="entry name" value="Lambda_DNA-bd_dom_sf"/>
</dbReference>
<evidence type="ECO:0000256" key="1">
    <source>
        <dbReference type="SAM" id="MobiDB-lite"/>
    </source>
</evidence>
<dbReference type="Gene3D" id="1.10.260.40">
    <property type="entry name" value="lambda repressor-like DNA-binding domains"/>
    <property type="match status" value="1"/>
</dbReference>
<dbReference type="Pfam" id="PF13560">
    <property type="entry name" value="HTH_31"/>
    <property type="match status" value="1"/>
</dbReference>
<dbReference type="Pfam" id="PF19054">
    <property type="entry name" value="DUF5753"/>
    <property type="match status" value="1"/>
</dbReference>
<feature type="compositionally biased region" description="Basic and acidic residues" evidence="1">
    <location>
        <begin position="14"/>
        <end position="26"/>
    </location>
</feature>
<feature type="domain" description="HTH cro/C1-type" evidence="2">
    <location>
        <begin position="52"/>
        <end position="95"/>
    </location>
</feature>
<evidence type="ECO:0000313" key="4">
    <source>
        <dbReference type="Proteomes" id="UP001501005"/>
    </source>
</evidence>
<protein>
    <submittedName>
        <fullName evidence="3">Helix-turn-helix transcriptional regulator</fullName>
    </submittedName>
</protein>
<gene>
    <name evidence="3" type="ORF">GCM10009549_47040</name>
</gene>